<dbReference type="EMBL" id="JBHTOQ010000036">
    <property type="protein sequence ID" value="MFD1482856.1"/>
    <property type="molecule type" value="Genomic_DNA"/>
</dbReference>
<evidence type="ECO:0000313" key="3">
    <source>
        <dbReference type="Proteomes" id="UP001597302"/>
    </source>
</evidence>
<keyword evidence="3" id="KW-1185">Reference proteome</keyword>
<dbReference type="SUPFAM" id="SSF117856">
    <property type="entry name" value="AF0104/ALDC/Ptd012-like"/>
    <property type="match status" value="1"/>
</dbReference>
<evidence type="ECO:0000259" key="1">
    <source>
        <dbReference type="PROSITE" id="PS51742"/>
    </source>
</evidence>
<dbReference type="Proteomes" id="UP001597302">
    <property type="component" value="Unassembled WGS sequence"/>
</dbReference>
<accession>A0ABW4E2Z8</accession>
<dbReference type="RefSeq" id="WP_131572549.1">
    <property type="nucleotide sequence ID" value="NZ_CBCSAJ010000001.1"/>
</dbReference>
<evidence type="ECO:0000313" key="2">
    <source>
        <dbReference type="EMBL" id="MFD1482856.1"/>
    </source>
</evidence>
<reference evidence="3" key="1">
    <citation type="journal article" date="2019" name="Int. J. Syst. Evol. Microbiol.">
        <title>The Global Catalogue of Microorganisms (GCM) 10K type strain sequencing project: providing services to taxonomists for standard genome sequencing and annotation.</title>
        <authorList>
            <consortium name="The Broad Institute Genomics Platform"/>
            <consortium name="The Broad Institute Genome Sequencing Center for Infectious Disease"/>
            <person name="Wu L."/>
            <person name="Ma J."/>
        </authorList>
    </citation>
    <scope>NUCLEOTIDE SEQUENCE [LARGE SCALE GENOMIC DNA]</scope>
    <source>
        <strain evidence="3">CCM 8875</strain>
    </source>
</reference>
<gene>
    <name evidence="2" type="ORF">ACFQ5P_16285</name>
</gene>
<proteinExistence type="predicted"/>
<feature type="domain" description="PPC" evidence="1">
    <location>
        <begin position="14"/>
        <end position="160"/>
    </location>
</feature>
<dbReference type="InterPro" id="IPR005175">
    <property type="entry name" value="PPC_dom"/>
</dbReference>
<protein>
    <recommendedName>
        <fullName evidence="1">PPC domain-containing protein</fullName>
    </recommendedName>
</protein>
<organism evidence="2 3">
    <name type="scientific">Paracoccus nototheniae</name>
    <dbReference type="NCBI Taxonomy" id="2489002"/>
    <lineage>
        <taxon>Bacteria</taxon>
        <taxon>Pseudomonadati</taxon>
        <taxon>Pseudomonadota</taxon>
        <taxon>Alphaproteobacteria</taxon>
        <taxon>Rhodobacterales</taxon>
        <taxon>Paracoccaceae</taxon>
        <taxon>Paracoccus</taxon>
    </lineage>
</organism>
<dbReference type="PROSITE" id="PS51742">
    <property type="entry name" value="PPC"/>
    <property type="match status" value="1"/>
</dbReference>
<comment type="caution">
    <text evidence="2">The sequence shown here is derived from an EMBL/GenBank/DDBJ whole genome shotgun (WGS) entry which is preliminary data.</text>
</comment>
<name>A0ABW4E2Z8_9RHOB</name>
<dbReference type="Gene3D" id="3.30.1330.80">
    <property type="entry name" value="Hypothetical protein, similar to alpha- acetolactate decarboxylase, domain 2"/>
    <property type="match status" value="1"/>
</dbReference>
<sequence>MLIHPGPADPQRVRTVACRAHPLRLLLRAGVPLDRAIAQAVRAAGFGAAWLSLRDLPCDRLAFVIPAPPPGDGRVAYYSRTHRLGAGARIVMAGLHLGQGGAIHAHGLWTDRTGTVRMGHLRPEETFLSRNVQIEAWGIDGAAFCRGPDSETGFALFTPRAQRRRHRGGQAARLVRLRPHLDLVPTLRRLARPRSRILGLGSLIGTRFADAAPLPGPATEILITGQAGGQLRIASVGEGGDARQGWLLGPNRVCITAELLLIDAP</sequence>